<feature type="compositionally biased region" description="Polar residues" evidence="1">
    <location>
        <begin position="99"/>
        <end position="135"/>
    </location>
</feature>
<feature type="compositionally biased region" description="Polar residues" evidence="1">
    <location>
        <begin position="156"/>
        <end position="169"/>
    </location>
</feature>
<keyword evidence="3" id="KW-1185">Reference proteome</keyword>
<accession>A0A9W9YF29</accession>
<feature type="compositionally biased region" description="Basic and acidic residues" evidence="1">
    <location>
        <begin position="144"/>
        <end position="155"/>
    </location>
</feature>
<feature type="compositionally biased region" description="Polar residues" evidence="1">
    <location>
        <begin position="223"/>
        <end position="247"/>
    </location>
</feature>
<reference evidence="2" key="1">
    <citation type="submission" date="2023-01" db="EMBL/GenBank/DDBJ databases">
        <title>Genome assembly of the deep-sea coral Lophelia pertusa.</title>
        <authorList>
            <person name="Herrera S."/>
            <person name="Cordes E."/>
        </authorList>
    </citation>
    <scope>NUCLEOTIDE SEQUENCE</scope>
    <source>
        <strain evidence="2">USNM1676648</strain>
        <tissue evidence="2">Polyp</tissue>
    </source>
</reference>
<sequence>MENQRLGSRLDCLNAEVEQSRLLISQEQEVLRKQLTKIREVKGNPTVSIERRKLLRQISCMETRRQGLPNETQQRFRSLSTGDRSRGASLSPLPLVNGRSKSQSSNTPSEAWPDISTSASTRNTRPRQRSLSTGTYPRISAWEGIDKNGGVRDDVGTSTTVEKSGPNSGCTQEKLNLEFKQSPTWAWRKGKRRYTWNKNSATALSEMKINAYGEQKEGDGVMVSSQSSGLASTQRRQRSYSTNSAPTISEGRVLEMHKGEPSKTNTLGCLQSASTTSARQRLYSTNCKPKVDDGEVVDTDVPDDKNTNRNSDRQGVPVQLVRRQRSLSTNCPPVVVEGKNAESDSNKLDALNLLASTDDKLIRNSLSCDSELGNAFKKHIILAGDVDLRSSNSYEHISMVGRRDGTENGISLPPL</sequence>
<feature type="region of interest" description="Disordered" evidence="1">
    <location>
        <begin position="289"/>
        <end position="316"/>
    </location>
</feature>
<evidence type="ECO:0000256" key="1">
    <source>
        <dbReference type="SAM" id="MobiDB-lite"/>
    </source>
</evidence>
<organism evidence="2 3">
    <name type="scientific">Desmophyllum pertusum</name>
    <dbReference type="NCBI Taxonomy" id="174260"/>
    <lineage>
        <taxon>Eukaryota</taxon>
        <taxon>Metazoa</taxon>
        <taxon>Cnidaria</taxon>
        <taxon>Anthozoa</taxon>
        <taxon>Hexacorallia</taxon>
        <taxon>Scleractinia</taxon>
        <taxon>Caryophylliina</taxon>
        <taxon>Caryophylliidae</taxon>
        <taxon>Desmophyllum</taxon>
    </lineage>
</organism>
<protein>
    <submittedName>
        <fullName evidence="2">Uncharacterized protein</fullName>
    </submittedName>
</protein>
<dbReference type="AlphaFoldDB" id="A0A9W9YF29"/>
<proteinExistence type="predicted"/>
<dbReference type="Proteomes" id="UP001163046">
    <property type="component" value="Unassembled WGS sequence"/>
</dbReference>
<dbReference type="EMBL" id="MU827780">
    <property type="protein sequence ID" value="KAJ7337958.1"/>
    <property type="molecule type" value="Genomic_DNA"/>
</dbReference>
<comment type="caution">
    <text evidence="2">The sequence shown here is derived from an EMBL/GenBank/DDBJ whole genome shotgun (WGS) entry which is preliminary data.</text>
</comment>
<evidence type="ECO:0000313" key="3">
    <source>
        <dbReference type="Proteomes" id="UP001163046"/>
    </source>
</evidence>
<dbReference type="OrthoDB" id="10641419at2759"/>
<name>A0A9W9YF29_9CNID</name>
<feature type="region of interest" description="Disordered" evidence="1">
    <location>
        <begin position="219"/>
        <end position="251"/>
    </location>
</feature>
<evidence type="ECO:0000313" key="2">
    <source>
        <dbReference type="EMBL" id="KAJ7337958.1"/>
    </source>
</evidence>
<feature type="region of interest" description="Disordered" evidence="1">
    <location>
        <begin position="64"/>
        <end position="169"/>
    </location>
</feature>
<gene>
    <name evidence="2" type="ORF">OS493_008125</name>
</gene>
<feature type="compositionally biased region" description="Polar residues" evidence="1">
    <location>
        <begin position="69"/>
        <end position="82"/>
    </location>
</feature>
<feature type="compositionally biased region" description="Basic and acidic residues" evidence="1">
    <location>
        <begin position="302"/>
        <end position="312"/>
    </location>
</feature>